<gene>
    <name evidence="2" type="ORF">BaRGS_00004757</name>
</gene>
<protein>
    <submittedName>
        <fullName evidence="2">Uncharacterized protein</fullName>
    </submittedName>
</protein>
<comment type="caution">
    <text evidence="2">The sequence shown here is derived from an EMBL/GenBank/DDBJ whole genome shotgun (WGS) entry which is preliminary data.</text>
</comment>
<evidence type="ECO:0000313" key="2">
    <source>
        <dbReference type="EMBL" id="KAK7504025.1"/>
    </source>
</evidence>
<organism evidence="2 3">
    <name type="scientific">Batillaria attramentaria</name>
    <dbReference type="NCBI Taxonomy" id="370345"/>
    <lineage>
        <taxon>Eukaryota</taxon>
        <taxon>Metazoa</taxon>
        <taxon>Spiralia</taxon>
        <taxon>Lophotrochozoa</taxon>
        <taxon>Mollusca</taxon>
        <taxon>Gastropoda</taxon>
        <taxon>Caenogastropoda</taxon>
        <taxon>Sorbeoconcha</taxon>
        <taxon>Cerithioidea</taxon>
        <taxon>Batillariidae</taxon>
        <taxon>Batillaria</taxon>
    </lineage>
</organism>
<dbReference type="AlphaFoldDB" id="A0ABD0LWX2"/>
<dbReference type="EMBL" id="JACVVK020000017">
    <property type="protein sequence ID" value="KAK7504025.1"/>
    <property type="molecule type" value="Genomic_DNA"/>
</dbReference>
<accession>A0ABD0LWX2</accession>
<sequence length="83" mass="9276">LTACFACTLAATGKWQHAFYEKQNPAEPGMQKRNIGRDCSKLQAVPFLWPLLDSGCKDPFFKTTSPSPDVKTPSLRPPPRPRM</sequence>
<feature type="region of interest" description="Disordered" evidence="1">
    <location>
        <begin position="60"/>
        <end position="83"/>
    </location>
</feature>
<proteinExistence type="predicted"/>
<name>A0ABD0LWX2_9CAEN</name>
<reference evidence="2 3" key="1">
    <citation type="journal article" date="2023" name="Sci. Data">
        <title>Genome assembly of the Korean intertidal mud-creeper Batillaria attramentaria.</title>
        <authorList>
            <person name="Patra A.K."/>
            <person name="Ho P.T."/>
            <person name="Jun S."/>
            <person name="Lee S.J."/>
            <person name="Kim Y."/>
            <person name="Won Y.J."/>
        </authorList>
    </citation>
    <scope>NUCLEOTIDE SEQUENCE [LARGE SCALE GENOMIC DNA]</scope>
    <source>
        <strain evidence="2">Wonlab-2016</strain>
    </source>
</reference>
<keyword evidence="3" id="KW-1185">Reference proteome</keyword>
<feature type="non-terminal residue" evidence="2">
    <location>
        <position position="1"/>
    </location>
</feature>
<dbReference type="Proteomes" id="UP001519460">
    <property type="component" value="Unassembled WGS sequence"/>
</dbReference>
<evidence type="ECO:0000256" key="1">
    <source>
        <dbReference type="SAM" id="MobiDB-lite"/>
    </source>
</evidence>
<evidence type="ECO:0000313" key="3">
    <source>
        <dbReference type="Proteomes" id="UP001519460"/>
    </source>
</evidence>